<organism evidence="3 4">
    <name type="scientific">Symbiodinium microadriaticum</name>
    <name type="common">Dinoflagellate</name>
    <name type="synonym">Zooxanthella microadriatica</name>
    <dbReference type="NCBI Taxonomy" id="2951"/>
    <lineage>
        <taxon>Eukaryota</taxon>
        <taxon>Sar</taxon>
        <taxon>Alveolata</taxon>
        <taxon>Dinophyceae</taxon>
        <taxon>Suessiales</taxon>
        <taxon>Symbiodiniaceae</taxon>
        <taxon>Symbiodinium</taxon>
    </lineage>
</organism>
<dbReference type="AlphaFoldDB" id="A0A1Q9E9M9"/>
<gene>
    <name evidence="3" type="primary">Calml3</name>
    <name evidence="3" type="ORF">AK812_SmicGene12839</name>
</gene>
<name>A0A1Q9E9M9_SYMMI</name>
<dbReference type="Proteomes" id="UP000186817">
    <property type="component" value="Unassembled WGS sequence"/>
</dbReference>
<reference evidence="3 4" key="1">
    <citation type="submission" date="2016-02" db="EMBL/GenBank/DDBJ databases">
        <title>Genome analysis of coral dinoflagellate symbionts highlights evolutionary adaptations to a symbiotic lifestyle.</title>
        <authorList>
            <person name="Aranda M."/>
            <person name="Li Y."/>
            <person name="Liew Y.J."/>
            <person name="Baumgarten S."/>
            <person name="Simakov O."/>
            <person name="Wilson M."/>
            <person name="Piel J."/>
            <person name="Ashoor H."/>
            <person name="Bougouffa S."/>
            <person name="Bajic V.B."/>
            <person name="Ryu T."/>
            <person name="Ravasi T."/>
            <person name="Bayer T."/>
            <person name="Micklem G."/>
            <person name="Kim H."/>
            <person name="Bhak J."/>
            <person name="Lajeunesse T.C."/>
            <person name="Voolstra C.R."/>
        </authorList>
    </citation>
    <scope>NUCLEOTIDE SEQUENCE [LARGE SCALE GENOMIC DNA]</scope>
    <source>
        <strain evidence="3 4">CCMP2467</strain>
    </source>
</reference>
<dbReference type="SMART" id="SM00054">
    <property type="entry name" value="EFh"/>
    <property type="match status" value="2"/>
</dbReference>
<dbReference type="InterPro" id="IPR018247">
    <property type="entry name" value="EF_Hand_1_Ca_BS"/>
</dbReference>
<dbReference type="PROSITE" id="PS50222">
    <property type="entry name" value="EF_HAND_2"/>
    <property type="match status" value="2"/>
</dbReference>
<dbReference type="SUPFAM" id="SSF47473">
    <property type="entry name" value="EF-hand"/>
    <property type="match status" value="1"/>
</dbReference>
<accession>A0A1Q9E9M9</accession>
<keyword evidence="4" id="KW-1185">Reference proteome</keyword>
<evidence type="ECO:0000313" key="3">
    <source>
        <dbReference type="EMBL" id="OLQ04123.1"/>
    </source>
</evidence>
<dbReference type="Gene3D" id="1.10.238.10">
    <property type="entry name" value="EF-hand"/>
    <property type="match status" value="1"/>
</dbReference>
<dbReference type="GO" id="GO:0005509">
    <property type="term" value="F:calcium ion binding"/>
    <property type="evidence" value="ECO:0007669"/>
    <property type="project" value="InterPro"/>
</dbReference>
<dbReference type="InterPro" id="IPR002048">
    <property type="entry name" value="EF_hand_dom"/>
</dbReference>
<evidence type="ECO:0000313" key="4">
    <source>
        <dbReference type="Proteomes" id="UP000186817"/>
    </source>
</evidence>
<dbReference type="PROSITE" id="PS00018">
    <property type="entry name" value="EF_HAND_1"/>
    <property type="match status" value="1"/>
</dbReference>
<dbReference type="Pfam" id="PF13499">
    <property type="entry name" value="EF-hand_7"/>
    <property type="match status" value="1"/>
</dbReference>
<feature type="domain" description="EF-hand" evidence="2">
    <location>
        <begin position="68"/>
        <end position="103"/>
    </location>
</feature>
<dbReference type="CDD" id="cd00051">
    <property type="entry name" value="EFh"/>
    <property type="match status" value="1"/>
</dbReference>
<feature type="domain" description="EF-hand" evidence="2">
    <location>
        <begin position="28"/>
        <end position="63"/>
    </location>
</feature>
<keyword evidence="1" id="KW-0106">Calcium</keyword>
<evidence type="ECO:0000259" key="2">
    <source>
        <dbReference type="PROSITE" id="PS50222"/>
    </source>
</evidence>
<sequence>MTEVVLCIRDESLGKAQEDVKLYELLPVSIDDVKFAFAKADSNKDGFLDKAEAKAMLTCLADALPSIMSAAEVDQLFDAVDTDADGRLNLPEFIDWCFGVQMIGESEKNSLLEDLKDAA</sequence>
<protein>
    <submittedName>
        <fullName evidence="3">Calmodulin-like protein 3</fullName>
    </submittedName>
</protein>
<comment type="caution">
    <text evidence="3">The sequence shown here is derived from an EMBL/GenBank/DDBJ whole genome shotgun (WGS) entry which is preliminary data.</text>
</comment>
<evidence type="ECO:0000256" key="1">
    <source>
        <dbReference type="ARBA" id="ARBA00022837"/>
    </source>
</evidence>
<dbReference type="InterPro" id="IPR011992">
    <property type="entry name" value="EF-hand-dom_pair"/>
</dbReference>
<dbReference type="OrthoDB" id="26525at2759"/>
<dbReference type="EMBL" id="LSRX01000218">
    <property type="protein sequence ID" value="OLQ04123.1"/>
    <property type="molecule type" value="Genomic_DNA"/>
</dbReference>
<proteinExistence type="predicted"/>